<dbReference type="InterPro" id="IPR012340">
    <property type="entry name" value="NA-bd_OB-fold"/>
</dbReference>
<dbReference type="SUPFAM" id="SSF50249">
    <property type="entry name" value="Nucleic acid-binding proteins"/>
    <property type="match status" value="1"/>
</dbReference>
<organism evidence="3 4">
    <name type="scientific">Saponaria officinalis</name>
    <name type="common">Common soapwort</name>
    <name type="synonym">Lychnis saponaria</name>
    <dbReference type="NCBI Taxonomy" id="3572"/>
    <lineage>
        <taxon>Eukaryota</taxon>
        <taxon>Viridiplantae</taxon>
        <taxon>Streptophyta</taxon>
        <taxon>Embryophyta</taxon>
        <taxon>Tracheophyta</taxon>
        <taxon>Spermatophyta</taxon>
        <taxon>Magnoliopsida</taxon>
        <taxon>eudicotyledons</taxon>
        <taxon>Gunneridae</taxon>
        <taxon>Pentapetalae</taxon>
        <taxon>Caryophyllales</taxon>
        <taxon>Caryophyllaceae</taxon>
        <taxon>Caryophylleae</taxon>
        <taxon>Saponaria</taxon>
    </lineage>
</organism>
<feature type="domain" description="Replication protein A 70 kDa DNA-binding subunit B/D first OB fold" evidence="2">
    <location>
        <begin position="56"/>
        <end position="122"/>
    </location>
</feature>
<feature type="signal peptide" evidence="1">
    <location>
        <begin position="1"/>
        <end position="23"/>
    </location>
</feature>
<feature type="chain" id="PRO_5043855987" description="Replication protein A 70 kDa DNA-binding subunit B/D first OB fold domain-containing protein" evidence="1">
    <location>
        <begin position="24"/>
        <end position="265"/>
    </location>
</feature>
<evidence type="ECO:0000259" key="2">
    <source>
        <dbReference type="Pfam" id="PF02721"/>
    </source>
</evidence>
<dbReference type="Pfam" id="PF02721">
    <property type="entry name" value="DUF223"/>
    <property type="match status" value="1"/>
</dbReference>
<accession>A0AAW1MPT0</accession>
<dbReference type="Gene3D" id="2.40.50.140">
    <property type="entry name" value="Nucleic acid-binding proteins"/>
    <property type="match status" value="2"/>
</dbReference>
<sequence>MSSYLSFLAIFFLSMSPIQIDVADLTDKSRDFFVLVTLEAILPAKTARSGTSTYQNLFFRDNKGTEITATLFGQDIGFFAGVLQEGKEYCITSPTITPVPENIRRVSHKYQMELKATTQVVESSPTTTNIKSYYVPLDAITDYINRSERADVIAVAIIVLPTRKVPSKTKDEDYDIHDIVLLDKSLKPTIVSVWRGLCEAEIQLLCQIIDSMPVVCITEDRRSVVDGVLARTNGQLFSIKLVPYKIGESHKQLRFRAQSVEKVTF</sequence>
<keyword evidence="1" id="KW-0732">Signal</keyword>
<comment type="caution">
    <text evidence="3">The sequence shown here is derived from an EMBL/GenBank/DDBJ whole genome shotgun (WGS) entry which is preliminary data.</text>
</comment>
<name>A0AAW1MPT0_SAPOF</name>
<proteinExistence type="predicted"/>
<evidence type="ECO:0000313" key="3">
    <source>
        <dbReference type="EMBL" id="KAK9749296.1"/>
    </source>
</evidence>
<gene>
    <name evidence="3" type="ORF">RND81_02G116000</name>
</gene>
<evidence type="ECO:0000256" key="1">
    <source>
        <dbReference type="SAM" id="SignalP"/>
    </source>
</evidence>
<protein>
    <recommendedName>
        <fullName evidence="2">Replication protein A 70 kDa DNA-binding subunit B/D first OB fold domain-containing protein</fullName>
    </recommendedName>
</protein>
<dbReference type="Proteomes" id="UP001443914">
    <property type="component" value="Unassembled WGS sequence"/>
</dbReference>
<dbReference type="EMBL" id="JBDFQZ010000002">
    <property type="protein sequence ID" value="KAK9749296.1"/>
    <property type="molecule type" value="Genomic_DNA"/>
</dbReference>
<dbReference type="AlphaFoldDB" id="A0AAW1MPT0"/>
<dbReference type="InterPro" id="IPR003871">
    <property type="entry name" value="RFA1B/D_OB_1st"/>
</dbReference>
<evidence type="ECO:0000313" key="4">
    <source>
        <dbReference type="Proteomes" id="UP001443914"/>
    </source>
</evidence>
<keyword evidence="4" id="KW-1185">Reference proteome</keyword>
<reference evidence="3" key="1">
    <citation type="submission" date="2024-03" db="EMBL/GenBank/DDBJ databases">
        <title>WGS assembly of Saponaria officinalis var. Norfolk2.</title>
        <authorList>
            <person name="Jenkins J."/>
            <person name="Shu S."/>
            <person name="Grimwood J."/>
            <person name="Barry K."/>
            <person name="Goodstein D."/>
            <person name="Schmutz J."/>
            <person name="Leebens-Mack J."/>
            <person name="Osbourn A."/>
        </authorList>
    </citation>
    <scope>NUCLEOTIDE SEQUENCE [LARGE SCALE GENOMIC DNA]</scope>
    <source>
        <strain evidence="3">JIC</strain>
    </source>
</reference>